<feature type="transmembrane region" description="Helical" evidence="6">
    <location>
        <begin position="335"/>
        <end position="357"/>
    </location>
</feature>
<feature type="domain" description="Ion transport" evidence="7">
    <location>
        <begin position="189"/>
        <end position="452"/>
    </location>
</feature>
<evidence type="ECO:0000313" key="8">
    <source>
        <dbReference type="EMBL" id="CAK0798793.1"/>
    </source>
</evidence>
<feature type="transmembrane region" description="Helical" evidence="6">
    <location>
        <begin position="264"/>
        <end position="288"/>
    </location>
</feature>
<feature type="non-terminal residue" evidence="8">
    <location>
        <position position="564"/>
    </location>
</feature>
<dbReference type="Gene3D" id="1.10.287.70">
    <property type="match status" value="1"/>
</dbReference>
<protein>
    <recommendedName>
        <fullName evidence="7">Ion transport domain-containing protein</fullName>
    </recommendedName>
</protein>
<evidence type="ECO:0000256" key="3">
    <source>
        <dbReference type="ARBA" id="ARBA00022989"/>
    </source>
</evidence>
<keyword evidence="4 6" id="KW-0472">Membrane</keyword>
<feature type="transmembrane region" description="Helical" evidence="6">
    <location>
        <begin position="422"/>
        <end position="442"/>
    </location>
</feature>
<dbReference type="Pfam" id="PF00520">
    <property type="entry name" value="Ion_trans"/>
    <property type="match status" value="1"/>
</dbReference>
<feature type="region of interest" description="Disordered" evidence="5">
    <location>
        <begin position="32"/>
        <end position="85"/>
    </location>
</feature>
<comment type="caution">
    <text evidence="8">The sequence shown here is derived from an EMBL/GenBank/DDBJ whole genome shotgun (WGS) entry which is preliminary data.</text>
</comment>
<evidence type="ECO:0000313" key="9">
    <source>
        <dbReference type="Proteomes" id="UP001189429"/>
    </source>
</evidence>
<keyword evidence="9" id="KW-1185">Reference proteome</keyword>
<evidence type="ECO:0000256" key="2">
    <source>
        <dbReference type="ARBA" id="ARBA00022692"/>
    </source>
</evidence>
<evidence type="ECO:0000256" key="4">
    <source>
        <dbReference type="ARBA" id="ARBA00023136"/>
    </source>
</evidence>
<dbReference type="InterPro" id="IPR050818">
    <property type="entry name" value="KCNH_animal-type"/>
</dbReference>
<evidence type="ECO:0000256" key="1">
    <source>
        <dbReference type="ARBA" id="ARBA00004141"/>
    </source>
</evidence>
<dbReference type="Proteomes" id="UP001189429">
    <property type="component" value="Unassembled WGS sequence"/>
</dbReference>
<name>A0ABN9PZM8_9DINO</name>
<dbReference type="EMBL" id="CAUYUJ010002017">
    <property type="protein sequence ID" value="CAK0798793.1"/>
    <property type="molecule type" value="Genomic_DNA"/>
</dbReference>
<organism evidence="8 9">
    <name type="scientific">Prorocentrum cordatum</name>
    <dbReference type="NCBI Taxonomy" id="2364126"/>
    <lineage>
        <taxon>Eukaryota</taxon>
        <taxon>Sar</taxon>
        <taxon>Alveolata</taxon>
        <taxon>Dinophyceae</taxon>
        <taxon>Prorocentrales</taxon>
        <taxon>Prorocentraceae</taxon>
        <taxon>Prorocentrum</taxon>
    </lineage>
</organism>
<accession>A0ABN9PZM8</accession>
<dbReference type="PANTHER" id="PTHR10217:SF435">
    <property type="entry name" value="POTASSIUM VOLTAGE-GATED CHANNEL PROTEIN EAG"/>
    <property type="match status" value="1"/>
</dbReference>
<comment type="subcellular location">
    <subcellularLocation>
        <location evidence="1">Membrane</location>
        <topology evidence="1">Multi-pass membrane protein</topology>
    </subcellularLocation>
</comment>
<evidence type="ECO:0000259" key="7">
    <source>
        <dbReference type="Pfam" id="PF00520"/>
    </source>
</evidence>
<evidence type="ECO:0000256" key="6">
    <source>
        <dbReference type="SAM" id="Phobius"/>
    </source>
</evidence>
<keyword evidence="3 6" id="KW-1133">Transmembrane helix</keyword>
<gene>
    <name evidence="8" type="ORF">PCOR1329_LOCUS7452</name>
</gene>
<proteinExistence type="predicted"/>
<evidence type="ECO:0000256" key="5">
    <source>
        <dbReference type="SAM" id="MobiDB-lite"/>
    </source>
</evidence>
<dbReference type="PANTHER" id="PTHR10217">
    <property type="entry name" value="VOLTAGE AND LIGAND GATED POTASSIUM CHANNEL"/>
    <property type="match status" value="1"/>
</dbReference>
<sequence length="564" mass="62553">MGERLGALLAELGAEHARLLRELASLRAEAEALRAGRQAPPGGHRSCAADRPPAGGRRAPPPLEPSGHLPHARGPDEAEAEEADAAACFAASSSARSSAAPRGVLLERPACPLPARSVSRLTSAGSQEAALWPAWASEDPESGIIEESTNTRKLKFASRTGSMRFDEAMQSDGCLQGLVVKPESRRCIVWDMLRLVALSYDVLMMPMMAFLVSEEPRGKQIADMVTTVFWTCDIPVNFLTAFHADGLLEMRPRQIAWHYLRCWFLVDFPLVALDWVATVLIAGAGDVLNVARTSKVLRICRALRVLRMVRVLRFPRWADGLSDALRSEVSITTFCILRSLLFIIVASHFVACGFYLVGDQAGRALPAHARGGEPFERTWVEQLDAEGRDVAYRYTTALHWATITQFTPASMEVVPRNTWERIFAVLTILAAVVGFSCFLSSITQAMANLQRASFEKSRESSNLRKYITQNEISLELGNTITRFQRKHSLLERRRVHEDDVQVFKMLPESIRCELHFQAFSPLFERHPLLQRLLRADDGFLQELCHGAAAEASLGGSEELFHPGQ</sequence>
<reference evidence="8" key="1">
    <citation type="submission" date="2023-10" db="EMBL/GenBank/DDBJ databases">
        <authorList>
            <person name="Chen Y."/>
            <person name="Shah S."/>
            <person name="Dougan E. K."/>
            <person name="Thang M."/>
            <person name="Chan C."/>
        </authorList>
    </citation>
    <scope>NUCLEOTIDE SEQUENCE [LARGE SCALE GENOMIC DNA]</scope>
</reference>
<keyword evidence="2 6" id="KW-0812">Transmembrane</keyword>
<dbReference type="InterPro" id="IPR005821">
    <property type="entry name" value="Ion_trans_dom"/>
</dbReference>
<feature type="compositionally biased region" description="Low complexity" evidence="5">
    <location>
        <begin position="49"/>
        <end position="58"/>
    </location>
</feature>
<dbReference type="SUPFAM" id="SSF81324">
    <property type="entry name" value="Voltage-gated potassium channels"/>
    <property type="match status" value="1"/>
</dbReference>